<accession>A0A8K0T4R5</accession>
<dbReference type="Gene3D" id="1.20.1440.240">
    <property type="match status" value="1"/>
</dbReference>
<dbReference type="SUPFAM" id="SSF51905">
    <property type="entry name" value="FAD/NAD(P)-binding domain"/>
    <property type="match status" value="1"/>
</dbReference>
<dbReference type="Proteomes" id="UP000813444">
    <property type="component" value="Unassembled WGS sequence"/>
</dbReference>
<gene>
    <name evidence="2" type="ORF">B0I35DRAFT_135417</name>
</gene>
<name>A0A8K0T4R5_9HYPO</name>
<dbReference type="PANTHER" id="PTHR10742">
    <property type="entry name" value="FLAVIN MONOAMINE OXIDASE"/>
    <property type="match status" value="1"/>
</dbReference>
<dbReference type="PANTHER" id="PTHR10742:SF382">
    <property type="entry name" value="AMINE OXIDASE DOMAIN-CONTAINING PROTEIN"/>
    <property type="match status" value="1"/>
</dbReference>
<organism evidence="2 3">
    <name type="scientific">Stachybotrys elegans</name>
    <dbReference type="NCBI Taxonomy" id="80388"/>
    <lineage>
        <taxon>Eukaryota</taxon>
        <taxon>Fungi</taxon>
        <taxon>Dikarya</taxon>
        <taxon>Ascomycota</taxon>
        <taxon>Pezizomycotina</taxon>
        <taxon>Sordariomycetes</taxon>
        <taxon>Hypocreomycetidae</taxon>
        <taxon>Hypocreales</taxon>
        <taxon>Stachybotryaceae</taxon>
        <taxon>Stachybotrys</taxon>
    </lineage>
</organism>
<comment type="caution">
    <text evidence="2">The sequence shown here is derived from an EMBL/GenBank/DDBJ whole genome shotgun (WGS) entry which is preliminary data.</text>
</comment>
<dbReference type="EMBL" id="JAGPNK010000002">
    <property type="protein sequence ID" value="KAH7326455.1"/>
    <property type="molecule type" value="Genomic_DNA"/>
</dbReference>
<sequence>MPSVFYVSFRPVSRLVSGSGSGRAPMVSSFLKAALWASPVLGATSSLPIQLETRGDLTSHLANIHLSYNEPVEGAVHFSYGSCHAESDEDAHHSIGLFPVSEASRLVWIIPKGAENGGCISAWNASGDLVGRSDAQKLHRVRRRNPRKRSTCAGIPMTNASGIDPLGPWFDGVELLSQKQPSPVNVEAAKQKDIAIVGAGMSGLMTYLVLSQAGFTNLTLVEASQRVGGRIRTAYLTGGSFDYSYQEMGAMRFPATYQDPISNETLNINDHHLVFDLAAEMNRLNGNDRDLSVDFVNWIQWNSNSFYYFNDAKLETGLPPTVAQVQANGSNTSPALDPTVEELLQELYGDLPGPDFSVRMAQNMFKAHREWIDGGLDGRPGDQWSEFSYLVQALGASLNSTDQIANRPVSFWETIYEGFFFTAASWRTIDGGLNRLPNSFLPLVKDDLKLGRKIERIRYSQESKKLTLQWPNSGETESSSHDYVVVSAPFAVLRTWRLPSLPTTISNAINRYTYAAACKVALEFSERFWEHYETPIFGGCGTRTDIPYIGSLCYPSYNLNGTGPASILASYNFGDFAYGLGAMPEEEHVRLVLDAVIEIHGEDKRALYTGNYNRQCWHNDPYAGMAWGSPTVGQHELYMPEYFKTHSNMIFIGEQTSAIQGWISGALESGIRGGVQLMLELGLVDEAKETVNKWMARWIDV</sequence>
<dbReference type="InterPro" id="IPR050281">
    <property type="entry name" value="Flavin_monoamine_oxidase"/>
</dbReference>
<dbReference type="Gene3D" id="3.50.50.60">
    <property type="entry name" value="FAD/NAD(P)-binding domain"/>
    <property type="match status" value="1"/>
</dbReference>
<evidence type="ECO:0000313" key="2">
    <source>
        <dbReference type="EMBL" id="KAH7326455.1"/>
    </source>
</evidence>
<dbReference type="Gene3D" id="3.90.660.10">
    <property type="match status" value="1"/>
</dbReference>
<protein>
    <submittedName>
        <fullName evidence="2">Flavin-containing amine oxidoreductase</fullName>
    </submittedName>
</protein>
<dbReference type="InterPro" id="IPR036188">
    <property type="entry name" value="FAD/NAD-bd_sf"/>
</dbReference>
<dbReference type="GO" id="GO:0001716">
    <property type="term" value="F:L-amino-acid oxidase activity"/>
    <property type="evidence" value="ECO:0007669"/>
    <property type="project" value="TreeGrafter"/>
</dbReference>
<dbReference type="SUPFAM" id="SSF54373">
    <property type="entry name" value="FAD-linked reductases, C-terminal domain"/>
    <property type="match status" value="1"/>
</dbReference>
<reference evidence="2" key="1">
    <citation type="journal article" date="2021" name="Nat. Commun.">
        <title>Genetic determinants of endophytism in the Arabidopsis root mycobiome.</title>
        <authorList>
            <person name="Mesny F."/>
            <person name="Miyauchi S."/>
            <person name="Thiergart T."/>
            <person name="Pickel B."/>
            <person name="Atanasova L."/>
            <person name="Karlsson M."/>
            <person name="Huettel B."/>
            <person name="Barry K.W."/>
            <person name="Haridas S."/>
            <person name="Chen C."/>
            <person name="Bauer D."/>
            <person name="Andreopoulos W."/>
            <person name="Pangilinan J."/>
            <person name="LaButti K."/>
            <person name="Riley R."/>
            <person name="Lipzen A."/>
            <person name="Clum A."/>
            <person name="Drula E."/>
            <person name="Henrissat B."/>
            <person name="Kohler A."/>
            <person name="Grigoriev I.V."/>
            <person name="Martin F.M."/>
            <person name="Hacquard S."/>
        </authorList>
    </citation>
    <scope>NUCLEOTIDE SEQUENCE</scope>
    <source>
        <strain evidence="2">MPI-CAGE-CH-0235</strain>
    </source>
</reference>
<evidence type="ECO:0000259" key="1">
    <source>
        <dbReference type="Pfam" id="PF01593"/>
    </source>
</evidence>
<dbReference type="GO" id="GO:0009063">
    <property type="term" value="P:amino acid catabolic process"/>
    <property type="evidence" value="ECO:0007669"/>
    <property type="project" value="TreeGrafter"/>
</dbReference>
<keyword evidence="3" id="KW-1185">Reference proteome</keyword>
<dbReference type="AlphaFoldDB" id="A0A8K0T4R5"/>
<dbReference type="OrthoDB" id="7777654at2759"/>
<dbReference type="Pfam" id="PF01593">
    <property type="entry name" value="Amino_oxidase"/>
    <property type="match status" value="1"/>
</dbReference>
<proteinExistence type="predicted"/>
<dbReference type="InterPro" id="IPR002937">
    <property type="entry name" value="Amino_oxidase"/>
</dbReference>
<evidence type="ECO:0000313" key="3">
    <source>
        <dbReference type="Proteomes" id="UP000813444"/>
    </source>
</evidence>
<feature type="domain" description="Amine oxidase" evidence="1">
    <location>
        <begin position="201"/>
        <end position="672"/>
    </location>
</feature>